<gene>
    <name evidence="2" type="ORF">DMH04_43720</name>
</gene>
<dbReference type="CDD" id="cd01832">
    <property type="entry name" value="SGNH_hydrolase_like_1"/>
    <property type="match status" value="1"/>
</dbReference>
<dbReference type="SUPFAM" id="SSF52266">
    <property type="entry name" value="SGNH hydrolase"/>
    <property type="match status" value="1"/>
</dbReference>
<dbReference type="InterPro" id="IPR053140">
    <property type="entry name" value="GDSL_Rv0518-like"/>
</dbReference>
<dbReference type="InterPro" id="IPR013830">
    <property type="entry name" value="SGNH_hydro"/>
</dbReference>
<dbReference type="EMBL" id="QHKI01000063">
    <property type="protein sequence ID" value="RSM71460.1"/>
    <property type="molecule type" value="Genomic_DNA"/>
</dbReference>
<evidence type="ECO:0000313" key="2">
    <source>
        <dbReference type="EMBL" id="RSM71460.1"/>
    </source>
</evidence>
<accession>A0A428YRA5</accession>
<name>A0A428YRA5_KIBAR</name>
<feature type="domain" description="SGNH hydrolase-type esterase" evidence="1">
    <location>
        <begin position="8"/>
        <end position="182"/>
    </location>
</feature>
<dbReference type="AlphaFoldDB" id="A0A428YRA5"/>
<dbReference type="Pfam" id="PF13472">
    <property type="entry name" value="Lipase_GDSL_2"/>
    <property type="match status" value="1"/>
</dbReference>
<evidence type="ECO:0000259" key="1">
    <source>
        <dbReference type="Pfam" id="PF13472"/>
    </source>
</evidence>
<dbReference type="Gene3D" id="3.40.50.1110">
    <property type="entry name" value="SGNH hydrolase"/>
    <property type="match status" value="1"/>
</dbReference>
<proteinExistence type="predicted"/>
<dbReference type="PANTHER" id="PTHR43784:SF2">
    <property type="entry name" value="GDSL-LIKE LIPASE_ACYLHYDROLASE, PUTATIVE (AFU_ORTHOLOGUE AFUA_2G00820)-RELATED"/>
    <property type="match status" value="1"/>
</dbReference>
<keyword evidence="2" id="KW-0378">Hydrolase</keyword>
<sequence length="265" mass="29002">MRYQRFVALGDSCTEGLDDPYPGGAVYRGWADLVAQRLAAGNPDFRYANLGIRGRRLDQIIVEQIPAAASLEPDLVALFGGGNDIMSGGYSSRVVARRVDHAVRALTEMAPTVVVFTLSDIAKRMPFGWRMGPRIEALNDAIREAAVSYGAVLVDLWGDHAATDSRYFGPDRLHLAESGHQRLAAHLLGRLDMAFDPAWLAPIPGLPARPSAVSNVRWVFEQVWPVVRGRIRNRLIGRQPGDGVLPKRPHLLPVTELLPATSSGR</sequence>
<dbReference type="GO" id="GO:0016787">
    <property type="term" value="F:hydrolase activity"/>
    <property type="evidence" value="ECO:0007669"/>
    <property type="project" value="UniProtKB-KW"/>
</dbReference>
<comment type="caution">
    <text evidence="2">The sequence shown here is derived from an EMBL/GenBank/DDBJ whole genome shotgun (WGS) entry which is preliminary data.</text>
</comment>
<dbReference type="Proteomes" id="UP000287547">
    <property type="component" value="Unassembled WGS sequence"/>
</dbReference>
<dbReference type="RefSeq" id="WP_037252542.1">
    <property type="nucleotide sequence ID" value="NZ_QHKI01000063.1"/>
</dbReference>
<dbReference type="OrthoDB" id="3465773at2"/>
<dbReference type="InterPro" id="IPR036514">
    <property type="entry name" value="SGNH_hydro_sf"/>
</dbReference>
<reference evidence="2 3" key="1">
    <citation type="submission" date="2018-05" db="EMBL/GenBank/DDBJ databases">
        <title>Evolution of GPA BGCs.</title>
        <authorList>
            <person name="Waglechner N."/>
            <person name="Wright G.D."/>
        </authorList>
    </citation>
    <scope>NUCLEOTIDE SEQUENCE [LARGE SCALE GENOMIC DNA]</scope>
    <source>
        <strain evidence="2 3">A82846</strain>
    </source>
</reference>
<organism evidence="2 3">
    <name type="scientific">Kibdelosporangium aridum</name>
    <dbReference type="NCBI Taxonomy" id="2030"/>
    <lineage>
        <taxon>Bacteria</taxon>
        <taxon>Bacillati</taxon>
        <taxon>Actinomycetota</taxon>
        <taxon>Actinomycetes</taxon>
        <taxon>Pseudonocardiales</taxon>
        <taxon>Pseudonocardiaceae</taxon>
        <taxon>Kibdelosporangium</taxon>
    </lineage>
</organism>
<protein>
    <submittedName>
        <fullName evidence="2">SGNH/GDSL hydrolase family protein</fullName>
    </submittedName>
</protein>
<dbReference type="PANTHER" id="PTHR43784">
    <property type="entry name" value="GDSL-LIKE LIPASE/ACYLHYDROLASE, PUTATIVE (AFU_ORTHOLOGUE AFUA_2G00820)-RELATED"/>
    <property type="match status" value="1"/>
</dbReference>
<evidence type="ECO:0000313" key="3">
    <source>
        <dbReference type="Proteomes" id="UP000287547"/>
    </source>
</evidence>